<proteinExistence type="predicted"/>
<evidence type="ECO:0000313" key="1">
    <source>
        <dbReference type="EMBL" id="XCJ18159.1"/>
    </source>
</evidence>
<dbReference type="EMBL" id="CP159510">
    <property type="protein sequence ID" value="XCJ18159.1"/>
    <property type="molecule type" value="Genomic_DNA"/>
</dbReference>
<accession>A0AAU8IJ31</accession>
<name>A0AAU8IJ31_9BACL</name>
<protein>
    <submittedName>
        <fullName evidence="1">Uncharacterized protein</fullName>
    </submittedName>
</protein>
<reference evidence="1" key="1">
    <citation type="submission" date="2024-06" db="EMBL/GenBank/DDBJ databases">
        <authorList>
            <person name="Fan A."/>
            <person name="Zhang F.Y."/>
            <person name="Zhang L."/>
        </authorList>
    </citation>
    <scope>NUCLEOTIDE SEQUENCE</scope>
    <source>
        <strain evidence="1">Y61</strain>
    </source>
</reference>
<organism evidence="1">
    <name type="scientific">Sporolactobacillus sp. Y61</name>
    <dbReference type="NCBI Taxonomy" id="3160863"/>
    <lineage>
        <taxon>Bacteria</taxon>
        <taxon>Bacillati</taxon>
        <taxon>Bacillota</taxon>
        <taxon>Bacilli</taxon>
        <taxon>Bacillales</taxon>
        <taxon>Sporolactobacillaceae</taxon>
        <taxon>Sporolactobacillus</taxon>
    </lineage>
</organism>
<dbReference type="AlphaFoldDB" id="A0AAU8IJ31"/>
<dbReference type="RefSeq" id="WP_353949235.1">
    <property type="nucleotide sequence ID" value="NZ_CP159510.1"/>
</dbReference>
<sequence length="45" mass="4871">MGIRYQVYVTVRHVGFMICGGHADSDELPRIKHLAAGPSSKAGPF</sequence>
<gene>
    <name evidence="1" type="ORF">ABNN70_06870</name>
</gene>